<dbReference type="Pfam" id="PF01547">
    <property type="entry name" value="SBP_bac_1"/>
    <property type="match status" value="1"/>
</dbReference>
<evidence type="ECO:0000313" key="2">
    <source>
        <dbReference type="EMBL" id="MXY95144.1"/>
    </source>
</evidence>
<dbReference type="PROSITE" id="PS51257">
    <property type="entry name" value="PROKAR_LIPOPROTEIN"/>
    <property type="match status" value="1"/>
</dbReference>
<dbReference type="InterPro" id="IPR006311">
    <property type="entry name" value="TAT_signal"/>
</dbReference>
<evidence type="ECO:0000256" key="1">
    <source>
        <dbReference type="SAM" id="SignalP"/>
    </source>
</evidence>
<sequence>MMSKKYSRRDMLKLTGAAAGATLMAACVAPPAAAPAGGDAEPAMGAMRKTIRWWDNYNAEHPLGATLIKEVFSVFEQENPGWDVEFTFVTNTELVPKMITSRMAGEPADLFANFAGRGSLAHAGYTLPLQDYVKEWGQYDDMIDGFRNLCTVGGDLIGYPALCGTKMYIYRKDFFDEAGLDADNFPDNWDDLLDAQLKLTQRDGDGNITRAGMRMGKTWDWEQMTVNAYQNGGGEFDQSDPLTGKCTVNAPEFAEAFTWNLDLKRVHGINPLEGLTLPPGTWATVEGFTAMEIQGPWWVPNMRLRKPENADLMGIGAPIARNAGGERIGLANANHIISVYSESEVQEAALGLLEVYSRPSSQEALHNAIDDEGKFPQFFLTAFKSMNENLAWLQDEPLIRDTAFLEFAGSGRDVGYDHVGYREMAINIWSPFTEMALFGLREDQDALDSMASKADGITNRILSTGA</sequence>
<dbReference type="AlphaFoldDB" id="A0A6B0YVI2"/>
<dbReference type="PROSITE" id="PS51318">
    <property type="entry name" value="TAT"/>
    <property type="match status" value="1"/>
</dbReference>
<dbReference type="Gene3D" id="3.40.190.10">
    <property type="entry name" value="Periplasmic binding protein-like II"/>
    <property type="match status" value="1"/>
</dbReference>
<feature type="chain" id="PRO_5025431184" evidence="1">
    <location>
        <begin position="35"/>
        <end position="466"/>
    </location>
</feature>
<dbReference type="PANTHER" id="PTHR43649">
    <property type="entry name" value="ARABINOSE-BINDING PROTEIN-RELATED"/>
    <property type="match status" value="1"/>
</dbReference>
<protein>
    <submittedName>
        <fullName evidence="2">Extracellular solute-binding protein</fullName>
    </submittedName>
</protein>
<dbReference type="EMBL" id="VXRG01000137">
    <property type="protein sequence ID" value="MXY95144.1"/>
    <property type="molecule type" value="Genomic_DNA"/>
</dbReference>
<organism evidence="2">
    <name type="scientific">Caldilineaceae bacterium SB0664_bin_27</name>
    <dbReference type="NCBI Taxonomy" id="2605260"/>
    <lineage>
        <taxon>Bacteria</taxon>
        <taxon>Bacillati</taxon>
        <taxon>Chloroflexota</taxon>
        <taxon>Caldilineae</taxon>
        <taxon>Caldilineales</taxon>
        <taxon>Caldilineaceae</taxon>
    </lineage>
</organism>
<gene>
    <name evidence="2" type="ORF">F4Y42_17015</name>
</gene>
<dbReference type="SUPFAM" id="SSF53850">
    <property type="entry name" value="Periplasmic binding protein-like II"/>
    <property type="match status" value="1"/>
</dbReference>
<comment type="caution">
    <text evidence="2">The sequence shown here is derived from an EMBL/GenBank/DDBJ whole genome shotgun (WGS) entry which is preliminary data.</text>
</comment>
<proteinExistence type="predicted"/>
<dbReference type="InterPro" id="IPR006059">
    <property type="entry name" value="SBP"/>
</dbReference>
<dbReference type="InterPro" id="IPR050490">
    <property type="entry name" value="Bact_solute-bd_prot1"/>
</dbReference>
<keyword evidence="1" id="KW-0732">Signal</keyword>
<dbReference type="PANTHER" id="PTHR43649:SF12">
    <property type="entry name" value="DIACETYLCHITOBIOSE BINDING PROTEIN DASA"/>
    <property type="match status" value="1"/>
</dbReference>
<accession>A0A6B0YVI2</accession>
<reference evidence="2" key="1">
    <citation type="submission" date="2019-09" db="EMBL/GenBank/DDBJ databases">
        <title>Characterisation of the sponge microbiome using genome-centric metagenomics.</title>
        <authorList>
            <person name="Engelberts J.P."/>
            <person name="Robbins S.J."/>
            <person name="De Goeij J.M."/>
            <person name="Aranda M."/>
            <person name="Bell S.C."/>
            <person name="Webster N.S."/>
        </authorList>
    </citation>
    <scope>NUCLEOTIDE SEQUENCE</scope>
    <source>
        <strain evidence="2">SB0664_bin_27</strain>
    </source>
</reference>
<feature type="signal peptide" evidence="1">
    <location>
        <begin position="1"/>
        <end position="34"/>
    </location>
</feature>
<name>A0A6B0YVI2_9CHLR</name>